<evidence type="ECO:0000259" key="1">
    <source>
        <dbReference type="Pfam" id="PF03732"/>
    </source>
</evidence>
<dbReference type="GeneID" id="122133151"/>
<protein>
    <submittedName>
        <fullName evidence="3">Uncharacterized protein LOC122133151</fullName>
    </submittedName>
</protein>
<dbReference type="RefSeq" id="XP_042564585.1">
    <property type="nucleotide sequence ID" value="XM_042708651.1"/>
</dbReference>
<sequence length="223" mass="25700">MTTMMIGTLSTFDAKEQTWEEYCEVLDQFFEANGIDDGEKQRAILISVVGPATYKLMRNLVSPDKPSSKTFDQLTQVMKEHFNPKPSEMVQRYVFDSRSRQPTESVSAYVAELRRLAHDCNFGTTLEQRLRDRLVCGMNDDRIQRRLLSEIDLTFEKAFKIAVAAETASKNAQDLQKAAVACNSMKTEGKETRGEWRNKERDCYRCHGRHSAVSFLWESRAHR</sequence>
<evidence type="ECO:0000313" key="3">
    <source>
        <dbReference type="RefSeq" id="XP_042564585.1"/>
    </source>
</evidence>
<dbReference type="KEGG" id="char:122133151"/>
<dbReference type="Pfam" id="PF03732">
    <property type="entry name" value="Retrotrans_gag"/>
    <property type="match status" value="1"/>
</dbReference>
<feature type="domain" description="Retrotransposon gag" evidence="1">
    <location>
        <begin position="59"/>
        <end position="139"/>
    </location>
</feature>
<gene>
    <name evidence="3" type="primary">LOC122133151</name>
</gene>
<organism evidence="2 3">
    <name type="scientific">Clupea harengus</name>
    <name type="common">Atlantic herring</name>
    <dbReference type="NCBI Taxonomy" id="7950"/>
    <lineage>
        <taxon>Eukaryota</taxon>
        <taxon>Metazoa</taxon>
        <taxon>Chordata</taxon>
        <taxon>Craniata</taxon>
        <taxon>Vertebrata</taxon>
        <taxon>Euteleostomi</taxon>
        <taxon>Actinopterygii</taxon>
        <taxon>Neopterygii</taxon>
        <taxon>Teleostei</taxon>
        <taxon>Clupei</taxon>
        <taxon>Clupeiformes</taxon>
        <taxon>Clupeoidei</taxon>
        <taxon>Clupeidae</taxon>
        <taxon>Clupea</taxon>
    </lineage>
</organism>
<accession>A0A8M1KPQ5</accession>
<dbReference type="AlphaFoldDB" id="A0A8M1KPQ5"/>
<name>A0A8M1KPQ5_CLUHA</name>
<keyword evidence="2" id="KW-1185">Reference proteome</keyword>
<reference evidence="3" key="1">
    <citation type="submission" date="2025-08" db="UniProtKB">
        <authorList>
            <consortium name="RefSeq"/>
        </authorList>
    </citation>
    <scope>IDENTIFICATION</scope>
</reference>
<dbReference type="PANTHER" id="PTHR33198:SF19">
    <property type="entry name" value="CCHC-TYPE DOMAIN-CONTAINING PROTEIN"/>
    <property type="match status" value="1"/>
</dbReference>
<dbReference type="Proteomes" id="UP000515152">
    <property type="component" value="Chromosome 9"/>
</dbReference>
<dbReference type="OrthoDB" id="775972at2759"/>
<evidence type="ECO:0000313" key="2">
    <source>
        <dbReference type="Proteomes" id="UP000515152"/>
    </source>
</evidence>
<proteinExistence type="predicted"/>
<dbReference type="PANTHER" id="PTHR33198">
    <property type="entry name" value="ANK_REP_REGION DOMAIN-CONTAINING PROTEIN-RELATED"/>
    <property type="match status" value="1"/>
</dbReference>
<dbReference type="InterPro" id="IPR005162">
    <property type="entry name" value="Retrotrans_gag_dom"/>
</dbReference>